<sequence length="216" mass="24709">MILYWGLDSRVASMRALARLVLHYLRSPEMDGFVAEDFLDIWDAYKYQNEELDEEISDWEDYEEPDFSFFLKLFKDCEKLQLTEMADSRGYEEIESSSRSKEEQLSQSASGSTPKASTSGSPMRTSPGGSTPKASTSGSPMRTSPGGSTTKSSKSDSPMRSSTGSSPMRTSTGGSTTKTSKKRFTYENFYRRFNHKVFQKRFTYENFYRRFNHKVF</sequence>
<evidence type="ECO:0000313" key="3">
    <source>
        <dbReference type="Proteomes" id="UP001054837"/>
    </source>
</evidence>
<dbReference type="Proteomes" id="UP001054837">
    <property type="component" value="Unassembled WGS sequence"/>
</dbReference>
<name>A0AAV4WAY3_9ARAC</name>
<proteinExistence type="predicted"/>
<evidence type="ECO:0000313" key="2">
    <source>
        <dbReference type="EMBL" id="GIY79235.1"/>
    </source>
</evidence>
<reference evidence="2 3" key="1">
    <citation type="submission" date="2021-06" db="EMBL/GenBank/DDBJ databases">
        <title>Caerostris darwini draft genome.</title>
        <authorList>
            <person name="Kono N."/>
            <person name="Arakawa K."/>
        </authorList>
    </citation>
    <scope>NUCLEOTIDE SEQUENCE [LARGE SCALE GENOMIC DNA]</scope>
</reference>
<gene>
    <name evidence="2" type="ORF">CDAR_288231</name>
</gene>
<comment type="caution">
    <text evidence="2">The sequence shown here is derived from an EMBL/GenBank/DDBJ whole genome shotgun (WGS) entry which is preliminary data.</text>
</comment>
<feature type="compositionally biased region" description="Polar residues" evidence="1">
    <location>
        <begin position="105"/>
        <end position="142"/>
    </location>
</feature>
<dbReference type="AlphaFoldDB" id="A0AAV4WAY3"/>
<feature type="region of interest" description="Disordered" evidence="1">
    <location>
        <begin position="88"/>
        <end position="182"/>
    </location>
</feature>
<keyword evidence="3" id="KW-1185">Reference proteome</keyword>
<accession>A0AAV4WAY3</accession>
<feature type="compositionally biased region" description="Basic and acidic residues" evidence="1">
    <location>
        <begin position="88"/>
        <end position="104"/>
    </location>
</feature>
<protein>
    <submittedName>
        <fullName evidence="2">Uncharacterized protein</fullName>
    </submittedName>
</protein>
<evidence type="ECO:0000256" key="1">
    <source>
        <dbReference type="SAM" id="MobiDB-lite"/>
    </source>
</evidence>
<dbReference type="EMBL" id="BPLQ01014364">
    <property type="protein sequence ID" value="GIY79235.1"/>
    <property type="molecule type" value="Genomic_DNA"/>
</dbReference>
<feature type="compositionally biased region" description="Low complexity" evidence="1">
    <location>
        <begin position="144"/>
        <end position="162"/>
    </location>
</feature>
<organism evidence="2 3">
    <name type="scientific">Caerostris darwini</name>
    <dbReference type="NCBI Taxonomy" id="1538125"/>
    <lineage>
        <taxon>Eukaryota</taxon>
        <taxon>Metazoa</taxon>
        <taxon>Ecdysozoa</taxon>
        <taxon>Arthropoda</taxon>
        <taxon>Chelicerata</taxon>
        <taxon>Arachnida</taxon>
        <taxon>Araneae</taxon>
        <taxon>Araneomorphae</taxon>
        <taxon>Entelegynae</taxon>
        <taxon>Araneoidea</taxon>
        <taxon>Araneidae</taxon>
        <taxon>Caerostris</taxon>
    </lineage>
</organism>